<dbReference type="AlphaFoldDB" id="A0A1U7IPQ5"/>
<evidence type="ECO:0000256" key="5">
    <source>
        <dbReference type="ARBA" id="ARBA00041564"/>
    </source>
</evidence>
<dbReference type="PANTHER" id="PTHR42839">
    <property type="entry name" value="ISOCHORISMATE SYNTHASE ENTC"/>
    <property type="match status" value="1"/>
</dbReference>
<evidence type="ECO:0000313" key="7">
    <source>
        <dbReference type="EMBL" id="OKH39400.1"/>
    </source>
</evidence>
<evidence type="ECO:0000256" key="1">
    <source>
        <dbReference type="ARBA" id="ARBA00000799"/>
    </source>
</evidence>
<dbReference type="OrthoDB" id="9803598at2"/>
<accession>A0A1U7IPQ5</accession>
<comment type="similarity">
    <text evidence="2">Belongs to the isochorismate synthase family.</text>
</comment>
<dbReference type="InterPro" id="IPR015890">
    <property type="entry name" value="Chorismate_C"/>
</dbReference>
<dbReference type="EMBL" id="MRCE01000005">
    <property type="protein sequence ID" value="OKH39400.1"/>
    <property type="molecule type" value="Genomic_DNA"/>
</dbReference>
<comment type="catalytic activity">
    <reaction evidence="1">
        <text>chorismate = isochorismate</text>
        <dbReference type="Rhea" id="RHEA:18985"/>
        <dbReference type="ChEBI" id="CHEBI:29748"/>
        <dbReference type="ChEBI" id="CHEBI:29780"/>
        <dbReference type="EC" id="5.4.4.2"/>
    </reaction>
</comment>
<dbReference type="PRINTS" id="PR00095">
    <property type="entry name" value="ANTSNTHASEI"/>
</dbReference>
<dbReference type="RefSeq" id="WP_073592655.1">
    <property type="nucleotide sequence ID" value="NZ_MRCE01000005.1"/>
</dbReference>
<dbReference type="NCBIfam" id="TIGR00543">
    <property type="entry name" value="isochor_syn"/>
    <property type="match status" value="1"/>
</dbReference>
<dbReference type="InterPro" id="IPR019999">
    <property type="entry name" value="Anth_synth_I-like"/>
</dbReference>
<feature type="domain" description="Chorismate-utilising enzyme C-terminal" evidence="6">
    <location>
        <begin position="210"/>
        <end position="464"/>
    </location>
</feature>
<protein>
    <recommendedName>
        <fullName evidence="3">isochorismate synthase</fullName>
        <ecNumber evidence="3">5.4.4.2</ecNumber>
    </recommendedName>
    <alternativeName>
        <fullName evidence="5">Isochorismate mutase</fullName>
    </alternativeName>
</protein>
<proteinExistence type="inferred from homology"/>
<evidence type="ECO:0000259" key="6">
    <source>
        <dbReference type="Pfam" id="PF00425"/>
    </source>
</evidence>
<dbReference type="Proteomes" id="UP000185860">
    <property type="component" value="Unassembled WGS sequence"/>
</dbReference>
<evidence type="ECO:0000256" key="4">
    <source>
        <dbReference type="ARBA" id="ARBA00023235"/>
    </source>
</evidence>
<dbReference type="InterPro" id="IPR004561">
    <property type="entry name" value="IsoChor_synthase"/>
</dbReference>
<dbReference type="PANTHER" id="PTHR42839:SF2">
    <property type="entry name" value="ISOCHORISMATE SYNTHASE ENTC"/>
    <property type="match status" value="1"/>
</dbReference>
<name>A0A1U7IPQ5_9CYAN</name>
<organism evidence="7 8">
    <name type="scientific">[Phormidium ambiguum] IAM M-71</name>
    <dbReference type="NCBI Taxonomy" id="454136"/>
    <lineage>
        <taxon>Bacteria</taxon>
        <taxon>Bacillati</taxon>
        <taxon>Cyanobacteriota</taxon>
        <taxon>Cyanophyceae</taxon>
        <taxon>Oscillatoriophycideae</taxon>
        <taxon>Aerosakkonematales</taxon>
        <taxon>Aerosakkonemataceae</taxon>
        <taxon>Floridanema</taxon>
    </lineage>
</organism>
<dbReference type="Pfam" id="PF00425">
    <property type="entry name" value="Chorismate_bind"/>
    <property type="match status" value="1"/>
</dbReference>
<comment type="caution">
    <text evidence="7">The sequence shown here is derived from an EMBL/GenBank/DDBJ whole genome shotgun (WGS) entry which is preliminary data.</text>
</comment>
<evidence type="ECO:0000256" key="2">
    <source>
        <dbReference type="ARBA" id="ARBA00005297"/>
    </source>
</evidence>
<evidence type="ECO:0000256" key="3">
    <source>
        <dbReference type="ARBA" id="ARBA00012824"/>
    </source>
</evidence>
<dbReference type="EC" id="5.4.4.2" evidence="3"/>
<gene>
    <name evidence="7" type="ORF">NIES2119_06585</name>
</gene>
<reference evidence="7 8" key="1">
    <citation type="submission" date="2016-11" db="EMBL/GenBank/DDBJ databases">
        <title>Draft Genome Sequences of Nine Cyanobacterial Strains from Diverse Habitats.</title>
        <authorList>
            <person name="Zhu T."/>
            <person name="Hou S."/>
            <person name="Lu X."/>
            <person name="Hess W.R."/>
        </authorList>
    </citation>
    <scope>NUCLEOTIDE SEQUENCE [LARGE SCALE GENOMIC DNA]</scope>
    <source>
        <strain evidence="7 8">IAM M-71</strain>
    </source>
</reference>
<keyword evidence="4" id="KW-0413">Isomerase</keyword>
<dbReference type="STRING" id="454136.NIES2119_06585"/>
<dbReference type="InterPro" id="IPR005801">
    <property type="entry name" value="ADC_synthase"/>
</dbReference>
<dbReference type="GO" id="GO:0008909">
    <property type="term" value="F:isochorismate synthase activity"/>
    <property type="evidence" value="ECO:0007669"/>
    <property type="project" value="UniProtKB-EC"/>
</dbReference>
<dbReference type="Gene3D" id="3.60.120.10">
    <property type="entry name" value="Anthranilate synthase"/>
    <property type="match status" value="1"/>
</dbReference>
<sequence length="473" mass="53288">MPITQHHANLIQDCQELNQFLSACKQTLSEKRPSKIVSISWEAKSIDPLAVLDKICHLDEIHFYGEKAKQAEAIAAFGTVVKLKVEGTNRFSQVQQFIQSCLANTTAIGALDLPFSGPHFFCNFTFFDDDSQTDTEFPSAMVFLPKWQISCQKNRCIIITNFIIDRNINIEKTCANIWENYQKIKLTKSLKFSHLHDYKFTLQTKDVTDKRNFYSSVLSALELIQQDRISKIVLAHAIDVNAPKPFNLIHSLHNLRQKYPDCYVFSLNNGKGKSFIGASPERLIKIQNQELETDALAGSAPRGKTLIEDVYFAEKLLTSKKDRAEHQIVSDFIFQHLLKLGLTPQKLPIPGLLKLSNIQHLWTPIVGKIPAGIHPLEILAELHPTPAVAGDPRDIALKHIRRYENFNRSVYAAPLGWIDYQGNSEFIVGIRSALIENDRARLWAGAGIVAGSDPEKELAEIQLKLQALLKALA</sequence>
<dbReference type="SUPFAM" id="SSF56322">
    <property type="entry name" value="ADC synthase"/>
    <property type="match status" value="1"/>
</dbReference>
<evidence type="ECO:0000313" key="8">
    <source>
        <dbReference type="Proteomes" id="UP000185860"/>
    </source>
</evidence>